<keyword evidence="3 7" id="KW-0347">Helicase</keyword>
<dbReference type="Pfam" id="PF00271">
    <property type="entry name" value="Helicase_C"/>
    <property type="match status" value="1"/>
</dbReference>
<feature type="domain" description="Helicase ATP-binding" evidence="5">
    <location>
        <begin position="34"/>
        <end position="193"/>
    </location>
</feature>
<reference evidence="7 8" key="1">
    <citation type="submission" date="2017-02" db="EMBL/GenBank/DDBJ databases">
        <authorList>
            <person name="Peterson S.W."/>
        </authorList>
    </citation>
    <scope>NUCLEOTIDE SEQUENCE [LARGE SCALE GENOMIC DNA]</scope>
    <source>
        <strain evidence="7 8">B Ar 00.02</strain>
    </source>
</reference>
<dbReference type="SUPFAM" id="SSF52540">
    <property type="entry name" value="P-loop containing nucleoside triphosphate hydrolases"/>
    <property type="match status" value="1"/>
</dbReference>
<dbReference type="InterPro" id="IPR007502">
    <property type="entry name" value="Helicase-assoc_dom"/>
</dbReference>
<keyword evidence="8" id="KW-1185">Reference proteome</keyword>
<keyword evidence="4" id="KW-0067">ATP-binding</keyword>
<dbReference type="PROSITE" id="PS51194">
    <property type="entry name" value="HELICASE_CTER"/>
    <property type="match status" value="1"/>
</dbReference>
<dbReference type="Proteomes" id="UP000195913">
    <property type="component" value="Unassembled WGS sequence"/>
</dbReference>
<dbReference type="PIRSF" id="PIRSF005496">
    <property type="entry name" value="ATP_hel_hrpB"/>
    <property type="match status" value="1"/>
</dbReference>
<dbReference type="InterPro" id="IPR013689">
    <property type="entry name" value="RNA_helicase_ATP-dep_HrpB_C"/>
</dbReference>
<dbReference type="EMBL" id="FUHW01000024">
    <property type="protein sequence ID" value="SJM61009.1"/>
    <property type="molecule type" value="Genomic_DNA"/>
</dbReference>
<dbReference type="InterPro" id="IPR002464">
    <property type="entry name" value="DNA/RNA_helicase_DEAH_CS"/>
</dbReference>
<dbReference type="InterPro" id="IPR011545">
    <property type="entry name" value="DEAD/DEAH_box_helicase_dom"/>
</dbReference>
<sequence length="897" mass="93235">MTSPTADADLPFDLERLGAGLVFAGSLPGLEDALTVNAPAGTAVVQAPPGAGKTTLVPPLVANLSGRVIVTQPRRVAARAAARRLAHLDGSRVGDRVGYTVRGEHHAGPDTRVEFVTPGILLRRLLADPGLEGIGAVIIDEVHERALDTDLLLGLLAEVHELRGDLAFLAMSATLDAPRFAALLSTYDGDGPAPVIDCPSALHRLDTRWEPAAVARLDERGVTRGFLEHVATTAAAAHRRALAENPAIDALVFVPGAWEVAQVAGSLRRQVGPAVEVLELHGQIDSASQDRAVRGRAAGDPPRVVVSTSLAESSLTVPGVRLVIDSGLAREPRRDATRGMTGLVTVSASRASAEQRAGRAARQGPGTVVRCYDQKTFGAAPAHPTPEIAVAELTGAALTLACWGAPGGRGLKLPQDPPQATLADAVAVLDELGAIDGDGLATDLGRTLSGIPAEPRLARALIDGTAWQRAAAPGGRTGTKQQAAARSVGEIVAMVAGDARAPGADLNRLLAALRSGSEPSSRAWKRETARLEAILARTRPPKVPAAAAALSPGAGAASEAGLIVALAYPDRIARRVEGAAGESYLLASGTRAGLPAGSSLAGQQWLAVADVSRAAGRAAAGTGAVIRSAAPLDAETAQAAAGQLLTDRVHARFASGKVLARRERRLGSIVLGTTPVRASVEEAAAAVATALESEGLGIIGFSPGADGLRRRMALLHRELGAPWPDVGERALLGRLDEWLGPELQSLAAGASVTSIELSEPLRRLLPWPQASRFADLAPERLQVPSGSKVRIDYPAIDDPEARPVVAVKLQECFGWAATPRLVDDRVPVLFHLLSPRGSPLAVTDDLASFWSGPYAQVRAEMRGKYPKHPWPEDPWSSIATAKTKRRLAQGGLGGPEK</sequence>
<protein>
    <submittedName>
        <fullName evidence="7">ATP-dependent helicase HrpB</fullName>
    </submittedName>
</protein>
<dbReference type="SMART" id="SM00847">
    <property type="entry name" value="HA2"/>
    <property type="match status" value="1"/>
</dbReference>
<evidence type="ECO:0000256" key="1">
    <source>
        <dbReference type="ARBA" id="ARBA00022741"/>
    </source>
</evidence>
<dbReference type="PROSITE" id="PS00690">
    <property type="entry name" value="DEAH_ATP_HELICASE"/>
    <property type="match status" value="1"/>
</dbReference>
<dbReference type="PROSITE" id="PS51192">
    <property type="entry name" value="HELICASE_ATP_BIND_1"/>
    <property type="match status" value="1"/>
</dbReference>
<dbReference type="PANTHER" id="PTHR43519">
    <property type="entry name" value="ATP-DEPENDENT RNA HELICASE HRPB"/>
    <property type="match status" value="1"/>
</dbReference>
<dbReference type="PANTHER" id="PTHR43519:SF1">
    <property type="entry name" value="ATP-DEPENDENT RNA HELICASE HRPB"/>
    <property type="match status" value="1"/>
</dbReference>
<dbReference type="InterPro" id="IPR010225">
    <property type="entry name" value="HrpB"/>
</dbReference>
<dbReference type="Pfam" id="PF08482">
    <property type="entry name" value="HrpB_C"/>
    <property type="match status" value="1"/>
</dbReference>
<dbReference type="GO" id="GO:0016787">
    <property type="term" value="F:hydrolase activity"/>
    <property type="evidence" value="ECO:0007669"/>
    <property type="project" value="UniProtKB-KW"/>
</dbReference>
<accession>A0A1R4FYK7</accession>
<dbReference type="GO" id="GO:0004386">
    <property type="term" value="F:helicase activity"/>
    <property type="evidence" value="ECO:0007669"/>
    <property type="project" value="UniProtKB-KW"/>
</dbReference>
<dbReference type="InterPro" id="IPR027417">
    <property type="entry name" value="P-loop_NTPase"/>
</dbReference>
<dbReference type="SMART" id="SM00487">
    <property type="entry name" value="DEXDc"/>
    <property type="match status" value="1"/>
</dbReference>
<dbReference type="InterPro" id="IPR001650">
    <property type="entry name" value="Helicase_C-like"/>
</dbReference>
<dbReference type="GO" id="GO:0003676">
    <property type="term" value="F:nucleic acid binding"/>
    <property type="evidence" value="ECO:0007669"/>
    <property type="project" value="InterPro"/>
</dbReference>
<dbReference type="Gene3D" id="1.20.120.1080">
    <property type="match status" value="1"/>
</dbReference>
<evidence type="ECO:0000313" key="8">
    <source>
        <dbReference type="Proteomes" id="UP000195913"/>
    </source>
</evidence>
<dbReference type="SMART" id="SM00490">
    <property type="entry name" value="HELICc"/>
    <property type="match status" value="1"/>
</dbReference>
<evidence type="ECO:0000256" key="4">
    <source>
        <dbReference type="ARBA" id="ARBA00022840"/>
    </source>
</evidence>
<dbReference type="Gene3D" id="3.40.50.300">
    <property type="entry name" value="P-loop containing nucleotide triphosphate hydrolases"/>
    <property type="match status" value="2"/>
</dbReference>
<dbReference type="NCBIfam" id="TIGR01970">
    <property type="entry name" value="DEAH_box_HrpB"/>
    <property type="match status" value="1"/>
</dbReference>
<dbReference type="Pfam" id="PF00270">
    <property type="entry name" value="DEAD"/>
    <property type="match status" value="1"/>
</dbReference>
<dbReference type="InterPro" id="IPR014001">
    <property type="entry name" value="Helicase_ATP-bd"/>
</dbReference>
<evidence type="ECO:0000313" key="7">
    <source>
        <dbReference type="EMBL" id="SJM61009.1"/>
    </source>
</evidence>
<evidence type="ECO:0000256" key="3">
    <source>
        <dbReference type="ARBA" id="ARBA00022806"/>
    </source>
</evidence>
<feature type="domain" description="Helicase C-terminal" evidence="6">
    <location>
        <begin position="237"/>
        <end position="399"/>
    </location>
</feature>
<gene>
    <name evidence="7" type="ORF">FM101_06630</name>
</gene>
<dbReference type="RefSeq" id="WP_086997217.1">
    <property type="nucleotide sequence ID" value="NZ_FUHW01000024.1"/>
</dbReference>
<evidence type="ECO:0000256" key="2">
    <source>
        <dbReference type="ARBA" id="ARBA00022801"/>
    </source>
</evidence>
<proteinExistence type="predicted"/>
<dbReference type="GO" id="GO:0005524">
    <property type="term" value="F:ATP binding"/>
    <property type="evidence" value="ECO:0007669"/>
    <property type="project" value="UniProtKB-KW"/>
</dbReference>
<keyword evidence="1" id="KW-0547">Nucleotide-binding</keyword>
<dbReference type="CDD" id="cd18791">
    <property type="entry name" value="SF2_C_RHA"/>
    <property type="match status" value="1"/>
</dbReference>
<dbReference type="AlphaFoldDB" id="A0A1R4FYK7"/>
<evidence type="ECO:0000259" key="5">
    <source>
        <dbReference type="PROSITE" id="PS51192"/>
    </source>
</evidence>
<organism evidence="7 8">
    <name type="scientific">Arthrobacter rhombi</name>
    <dbReference type="NCBI Taxonomy" id="71253"/>
    <lineage>
        <taxon>Bacteria</taxon>
        <taxon>Bacillati</taxon>
        <taxon>Actinomycetota</taxon>
        <taxon>Actinomycetes</taxon>
        <taxon>Micrococcales</taxon>
        <taxon>Micrococcaceae</taxon>
        <taxon>Arthrobacter</taxon>
    </lineage>
</organism>
<name>A0A1R4FYK7_9MICC</name>
<evidence type="ECO:0000259" key="6">
    <source>
        <dbReference type="PROSITE" id="PS51194"/>
    </source>
</evidence>
<keyword evidence="2" id="KW-0378">Hydrolase</keyword>